<feature type="region of interest" description="Disordered" evidence="6">
    <location>
        <begin position="393"/>
        <end position="439"/>
    </location>
</feature>
<dbReference type="PRINTS" id="PR00683">
    <property type="entry name" value="SPECTRINPH"/>
</dbReference>
<feature type="compositionally biased region" description="Basic and acidic residues" evidence="6">
    <location>
        <begin position="415"/>
        <end position="433"/>
    </location>
</feature>
<dbReference type="SUPFAM" id="SSF46966">
    <property type="entry name" value="Spectrin repeat"/>
    <property type="match status" value="2"/>
</dbReference>
<evidence type="ECO:0000256" key="1">
    <source>
        <dbReference type="ARBA" id="ARBA00006826"/>
    </source>
</evidence>
<reference evidence="8" key="1">
    <citation type="submission" date="2022-03" db="EMBL/GenBank/DDBJ databases">
        <authorList>
            <person name="Alioto T."/>
            <person name="Alioto T."/>
            <person name="Gomez Garrido J."/>
        </authorList>
    </citation>
    <scope>NUCLEOTIDE SEQUENCE</scope>
</reference>
<feature type="compositionally biased region" description="Basic and acidic residues" evidence="6">
    <location>
        <begin position="1"/>
        <end position="20"/>
    </location>
</feature>
<evidence type="ECO:0000313" key="8">
    <source>
        <dbReference type="EMBL" id="CAH2256517.1"/>
    </source>
</evidence>
<dbReference type="InterPro" id="IPR001849">
    <property type="entry name" value="PH_domain"/>
</dbReference>
<feature type="compositionally biased region" description="Basic and acidic residues" evidence="6">
    <location>
        <begin position="1139"/>
        <end position="1156"/>
    </location>
</feature>
<dbReference type="PROSITE" id="PS50003">
    <property type="entry name" value="PH_DOMAIN"/>
    <property type="match status" value="1"/>
</dbReference>
<feature type="domain" description="PH" evidence="7">
    <location>
        <begin position="1525"/>
        <end position="1632"/>
    </location>
</feature>
<keyword evidence="4" id="KW-0009">Actin-binding</keyword>
<name>A0AAD1VVV0_PELCU</name>
<dbReference type="SMART" id="SM00150">
    <property type="entry name" value="SPEC"/>
    <property type="match status" value="5"/>
</dbReference>
<feature type="compositionally biased region" description="Basic residues" evidence="6">
    <location>
        <begin position="888"/>
        <end position="899"/>
    </location>
</feature>
<dbReference type="Pfam" id="PF00435">
    <property type="entry name" value="Spectrin"/>
    <property type="match status" value="2"/>
</dbReference>
<feature type="compositionally biased region" description="Low complexity" evidence="6">
    <location>
        <begin position="1736"/>
        <end position="1753"/>
    </location>
</feature>
<dbReference type="PANTHER" id="PTHR11915">
    <property type="entry name" value="SPECTRIN/FILAMIN RELATED CYTOSKELETAL PROTEIN"/>
    <property type="match status" value="1"/>
</dbReference>
<feature type="region of interest" description="Disordered" evidence="6">
    <location>
        <begin position="884"/>
        <end position="903"/>
    </location>
</feature>
<evidence type="ECO:0000256" key="3">
    <source>
        <dbReference type="ARBA" id="ARBA00022737"/>
    </source>
</evidence>
<feature type="compositionally biased region" description="Polar residues" evidence="6">
    <location>
        <begin position="1758"/>
        <end position="1767"/>
    </location>
</feature>
<keyword evidence="2" id="KW-0117">Actin capping</keyword>
<dbReference type="EMBL" id="OW240913">
    <property type="protein sequence ID" value="CAH2256517.1"/>
    <property type="molecule type" value="Genomic_DNA"/>
</dbReference>
<accession>A0AAD1VVV0</accession>
<feature type="compositionally biased region" description="Polar residues" evidence="6">
    <location>
        <begin position="354"/>
        <end position="373"/>
    </location>
</feature>
<feature type="region of interest" description="Disordered" evidence="6">
    <location>
        <begin position="1"/>
        <end position="32"/>
    </location>
</feature>
<protein>
    <submittedName>
        <fullName evidence="8">Spectrin beta chain, non-erythrocytic 5-like isoform X4</fullName>
    </submittedName>
</protein>
<gene>
    <name evidence="8" type="ORF">PECUL_23A003588</name>
</gene>
<evidence type="ECO:0000256" key="2">
    <source>
        <dbReference type="ARBA" id="ARBA00022467"/>
    </source>
</evidence>
<evidence type="ECO:0000256" key="4">
    <source>
        <dbReference type="ARBA" id="ARBA00023203"/>
    </source>
</evidence>
<sequence length="1815" mass="206261">MHYIKQCDESPSEDLWRENGDGAAAGSRPSMEIGTSQISQLSRDINQAETWIRDKLQYLRDQCHACPLQDWEQETQTIEKDIRDFEGTIMKLSQIGEHISKGHTTSSSSLQAQLQCLRDQWQLLKQTAANQSKAIGGAKTLQEFNKKADELEIWMREKEEKPSLPLLLDENFDKVRLTRQILDLKQEEVYYRNLQENINSLAQKLEKQGRAENKGPSNRRKQLNKMWLRLQVTLQEHQQSLQLALEASSLWQQADTILRAMEEKSTGERNEGTSDRRGHQDMRDIASQIMLLDIAVSQISSLHPVLSLRAASKQRQVKESWAQLQKALRTDNSVRPIPSSSFTRELDNLATPGTEEQGSVGSLGNEPNSSQNYDGHKGSLNVKEMNRLCPSLRSGTESEAIMKPAMYFNERKRKQNSEDSQRESGSHNEDRQGGPETTEVGQLLSVLISTEKWLQRLEMLLSEPAAMRSPEVIRKNLRDVSILDKEVKSRSLVLHSLGDKLRKSGISERILSEQTLGKVQEVKERIQMVQDTLRQRTSDLRDTLVLSEFMKVVQMEEERRNKELSGSGDTIREGLCDPGMEGDPRHMFTPMEELQEAVEMLNDAAKEREKAVALTKETESLQSRLSVLSQMMCTAQDWLDEITRQTEDAERDFVAVKRQTDLRDLQELFIQHQDLEYNVSGPIQLEVTRLEDQLDRLRELSPYENHVVGTDVEETLKAWVRLQESVRENKSKLQTMDQLRKFFLSYLEMISWTEDTRAQIFSDSPIVVPSQSEELERRIEAKLKDFEELAAIGWKFIGENHFLSQTIKERMEELQGMLSWVLMRWRCQKHQKVMENKMEKWRPGKTDDSHGLKVQLPPNDVQYETTSWTPLEFFEGLPDVSASQLSHSARKHPLRRYERKTHSPMSLQSSLSMLSVGSDVHIPQTDKSGLKCSEGPVWLEPKEMPRETKMASAEPSYMVSTYLHLKNSDQQPIMCQSLTVPRPSKKFHCQDQCSLQCPSSADNSSVSFPKSQLPLLFGSLQRTGENQRCTDHREPGFYSDDICFSPKEASQHQTHTWPSKHSSKVTISGPNSHQFKSIDIEKNMLMKNTDAEHGTYGSASNTAEPTDSNHNSNTSPNLTSTCRHLTLGSVVSLKKLNEEHVQKPNPLHARESDKSDSIVPHYGMDRVTAERTGQTDTIFSISSEENSSLEAHSPASRTWIEALSHSTGYCRKNLHAYAQSIESSTNHVMEGSTETLIDFELGRLSPLGVPNRYLEPECEQFDIVSKPWQHQENSTVELIISDRQNAICHPLVFKEKTEVICSKMSSITERHGENLVQCDLTAILSDMDDEAANQISKFSLSSIPQPCRFVNDPSGKHSFSKSPSPVLPEVLHPDHELLEEDDEELKCIWNNAERIRVGCPKFRNKSILDRKAEGGGSAKQVLMMAEPNMLGATFTLPMAAPVPFESVKEREVSESTEKGSPHREKIVLLDHRGPYQQKIQENCPTQDSGGKVLQMPADSRKEKETKNDIETSAMKLLQVNRKLDFQLMEGPLERKHSLQSGGRKASNRTWSVYYAVLVRRTLCFYHDRRHSKSSVSASSLHLTGAVCTPNTNYTKRNNCFCLRLSDGSEYLLCAPSSLLAHEWVAKLQHNSGLEDPDLLSDPMLGSTFSPRCHPRSWIPEVCQPIPVQGPEISGKLPELPKNQLQKLHIRDQLNGSTEPPPSALSQLLYWFPDESTKTSDRCFVEDDNVTTRRRSQSFSSVSYQTMSTSSSPQKTSHKYSVTLQISDTPAPRGRCHSFAISPDQSRNGWNRDGNKGGNSKPRNLSVFKKFFWKKE</sequence>
<feature type="region of interest" description="Disordered" evidence="6">
    <location>
        <begin position="1734"/>
        <end position="1802"/>
    </location>
</feature>
<dbReference type="InterPro" id="IPR002017">
    <property type="entry name" value="Spectrin_repeat"/>
</dbReference>
<dbReference type="CDD" id="cd00176">
    <property type="entry name" value="SPEC"/>
    <property type="match status" value="2"/>
</dbReference>
<feature type="compositionally biased region" description="Polar residues" evidence="6">
    <location>
        <begin position="1097"/>
        <end position="1121"/>
    </location>
</feature>
<keyword evidence="3" id="KW-0677">Repeat</keyword>
<dbReference type="InterPro" id="IPR018159">
    <property type="entry name" value="Spectrin/alpha-actinin"/>
</dbReference>
<dbReference type="Gene3D" id="1.20.58.60">
    <property type="match status" value="2"/>
</dbReference>
<dbReference type="Pfam" id="PF00169">
    <property type="entry name" value="PH"/>
    <property type="match status" value="1"/>
</dbReference>
<evidence type="ECO:0000313" key="9">
    <source>
        <dbReference type="Proteomes" id="UP001295444"/>
    </source>
</evidence>
<feature type="region of interest" description="Disordered" evidence="6">
    <location>
        <begin position="1139"/>
        <end position="1160"/>
    </location>
</feature>
<feature type="coiled-coil region" evidence="5">
    <location>
        <begin position="141"/>
        <end position="211"/>
    </location>
</feature>
<dbReference type="SMART" id="SM00233">
    <property type="entry name" value="PH"/>
    <property type="match status" value="1"/>
</dbReference>
<dbReference type="InterPro" id="IPR001605">
    <property type="entry name" value="PH_dom-spectrin-type"/>
</dbReference>
<evidence type="ECO:0000259" key="7">
    <source>
        <dbReference type="PROSITE" id="PS50003"/>
    </source>
</evidence>
<evidence type="ECO:0000256" key="6">
    <source>
        <dbReference type="SAM" id="MobiDB-lite"/>
    </source>
</evidence>
<keyword evidence="5" id="KW-0175">Coiled coil</keyword>
<feature type="region of interest" description="Disordered" evidence="6">
    <location>
        <begin position="332"/>
        <end position="378"/>
    </location>
</feature>
<dbReference type="Proteomes" id="UP001295444">
    <property type="component" value="Chromosome 02"/>
</dbReference>
<feature type="compositionally biased region" description="Polar residues" evidence="6">
    <location>
        <begin position="332"/>
        <end position="343"/>
    </location>
</feature>
<feature type="region of interest" description="Disordered" evidence="6">
    <location>
        <begin position="261"/>
        <end position="280"/>
    </location>
</feature>
<comment type="similarity">
    <text evidence="1">Belongs to the spectrin family.</text>
</comment>
<dbReference type="GO" id="GO:0003779">
    <property type="term" value="F:actin binding"/>
    <property type="evidence" value="ECO:0007669"/>
    <property type="project" value="UniProtKB-KW"/>
</dbReference>
<dbReference type="InterPro" id="IPR011993">
    <property type="entry name" value="PH-like_dom_sf"/>
</dbReference>
<feature type="region of interest" description="Disordered" evidence="6">
    <location>
        <begin position="1480"/>
        <end position="1506"/>
    </location>
</feature>
<organism evidence="8 9">
    <name type="scientific">Pelobates cultripes</name>
    <name type="common">Western spadefoot toad</name>
    <dbReference type="NCBI Taxonomy" id="61616"/>
    <lineage>
        <taxon>Eukaryota</taxon>
        <taxon>Metazoa</taxon>
        <taxon>Chordata</taxon>
        <taxon>Craniata</taxon>
        <taxon>Vertebrata</taxon>
        <taxon>Euteleostomi</taxon>
        <taxon>Amphibia</taxon>
        <taxon>Batrachia</taxon>
        <taxon>Anura</taxon>
        <taxon>Pelobatoidea</taxon>
        <taxon>Pelobatidae</taxon>
        <taxon>Pelobates</taxon>
    </lineage>
</organism>
<dbReference type="FunFam" id="2.30.29.30:FF:000024">
    <property type="entry name" value="Spectrin beta chain"/>
    <property type="match status" value="1"/>
</dbReference>
<dbReference type="GO" id="GO:0005543">
    <property type="term" value="F:phospholipid binding"/>
    <property type="evidence" value="ECO:0007669"/>
    <property type="project" value="InterPro"/>
</dbReference>
<feature type="region of interest" description="Disordered" evidence="6">
    <location>
        <begin position="1091"/>
        <end position="1121"/>
    </location>
</feature>
<evidence type="ECO:0000256" key="5">
    <source>
        <dbReference type="SAM" id="Coils"/>
    </source>
</evidence>
<dbReference type="Gene3D" id="2.30.29.30">
    <property type="entry name" value="Pleckstrin-homology domain (PH domain)/Phosphotyrosine-binding domain (PTB)"/>
    <property type="match status" value="1"/>
</dbReference>
<feature type="coiled-coil region" evidence="5">
    <location>
        <begin position="591"/>
        <end position="659"/>
    </location>
</feature>
<keyword evidence="9" id="KW-1185">Reference proteome</keyword>
<dbReference type="SUPFAM" id="SSF50729">
    <property type="entry name" value="PH domain-like"/>
    <property type="match status" value="1"/>
</dbReference>
<proteinExistence type="inferred from homology"/>
<dbReference type="GO" id="GO:0051693">
    <property type="term" value="P:actin filament capping"/>
    <property type="evidence" value="ECO:0007669"/>
    <property type="project" value="UniProtKB-KW"/>
</dbReference>